<accession>A0ABU1DEH9</accession>
<dbReference type="Gene3D" id="3.40.50.300">
    <property type="entry name" value="P-loop containing nucleotide triphosphate hydrolases"/>
    <property type="match status" value="1"/>
</dbReference>
<dbReference type="InterPro" id="IPR003593">
    <property type="entry name" value="AAA+_ATPase"/>
</dbReference>
<gene>
    <name evidence="6" type="ORF">IHQ68_07730</name>
</gene>
<dbReference type="PANTHER" id="PTHR42788:SF19">
    <property type="entry name" value="ALIPHATIC SULFONATES IMPORT ATP-BINDING PROTEIN SSUB 2"/>
    <property type="match status" value="1"/>
</dbReference>
<dbReference type="PROSITE" id="PS50893">
    <property type="entry name" value="ABC_TRANSPORTER_2"/>
    <property type="match status" value="1"/>
</dbReference>
<dbReference type="InterPro" id="IPR017871">
    <property type="entry name" value="ABC_transporter-like_CS"/>
</dbReference>
<reference evidence="6" key="1">
    <citation type="submission" date="2020-10" db="EMBL/GenBank/DDBJ databases">
        <authorList>
            <person name="Abbas A."/>
            <person name="Razzaq R."/>
            <person name="Waqas M."/>
            <person name="Abbas N."/>
            <person name="Nielsen T.K."/>
            <person name="Hansen L.H."/>
            <person name="Hussain S."/>
            <person name="Shahid M."/>
        </authorList>
    </citation>
    <scope>NUCLEOTIDE SEQUENCE</scope>
    <source>
        <strain evidence="6">S14</strain>
    </source>
</reference>
<dbReference type="InterPro" id="IPR050166">
    <property type="entry name" value="ABC_transporter_ATP-bind"/>
</dbReference>
<dbReference type="Proteomes" id="UP001181622">
    <property type="component" value="Unassembled WGS sequence"/>
</dbReference>
<protein>
    <submittedName>
        <fullName evidence="6">ABC transporter ATP-binding protein</fullName>
    </submittedName>
</protein>
<dbReference type="InterPro" id="IPR003439">
    <property type="entry name" value="ABC_transporter-like_ATP-bd"/>
</dbReference>
<dbReference type="SUPFAM" id="SSF52540">
    <property type="entry name" value="P-loop containing nucleoside triphosphate hydrolases"/>
    <property type="match status" value="1"/>
</dbReference>
<feature type="domain" description="ABC transporter" evidence="5">
    <location>
        <begin position="7"/>
        <end position="232"/>
    </location>
</feature>
<dbReference type="PROSITE" id="PS00211">
    <property type="entry name" value="ABC_TRANSPORTER_1"/>
    <property type="match status" value="1"/>
</dbReference>
<dbReference type="PANTHER" id="PTHR42788">
    <property type="entry name" value="TAURINE IMPORT ATP-BINDING PROTEIN-RELATED"/>
    <property type="match status" value="1"/>
</dbReference>
<evidence type="ECO:0000256" key="2">
    <source>
        <dbReference type="ARBA" id="ARBA00022448"/>
    </source>
</evidence>
<dbReference type="EMBL" id="JADBEO010000012">
    <property type="protein sequence ID" value="MDR4306504.1"/>
    <property type="molecule type" value="Genomic_DNA"/>
</dbReference>
<evidence type="ECO:0000313" key="7">
    <source>
        <dbReference type="Proteomes" id="UP001181622"/>
    </source>
</evidence>
<keyword evidence="2" id="KW-0813">Transport</keyword>
<evidence type="ECO:0000259" key="5">
    <source>
        <dbReference type="PROSITE" id="PS50893"/>
    </source>
</evidence>
<evidence type="ECO:0000256" key="4">
    <source>
        <dbReference type="ARBA" id="ARBA00022840"/>
    </source>
</evidence>
<dbReference type="InterPro" id="IPR027417">
    <property type="entry name" value="P-loop_NTPase"/>
</dbReference>
<organism evidence="6 7">
    <name type="scientific">Chelatococcus sambhunathii</name>
    <dbReference type="NCBI Taxonomy" id="363953"/>
    <lineage>
        <taxon>Bacteria</taxon>
        <taxon>Pseudomonadati</taxon>
        <taxon>Pseudomonadota</taxon>
        <taxon>Alphaproteobacteria</taxon>
        <taxon>Hyphomicrobiales</taxon>
        <taxon>Chelatococcaceae</taxon>
        <taxon>Chelatococcus</taxon>
    </lineage>
</organism>
<dbReference type="Pfam" id="PF00005">
    <property type="entry name" value="ABC_tran"/>
    <property type="match status" value="1"/>
</dbReference>
<dbReference type="GO" id="GO:0005524">
    <property type="term" value="F:ATP binding"/>
    <property type="evidence" value="ECO:0007669"/>
    <property type="project" value="UniProtKB-KW"/>
</dbReference>
<keyword evidence="3" id="KW-0547">Nucleotide-binding</keyword>
<keyword evidence="4 6" id="KW-0067">ATP-binding</keyword>
<sequence>MAAMTAVRIDIAEKVFPAVAGGPARGLYHDFRLEVADKSFVALLGPSGLGKTTLLNIVAGVDRDFKGRVTFESKAAPRIGYAFQSPRLLPWRTVLQNVTLPLEPGSASAERAKAVLAEMGLADAHDVYPERLSLGMQRRVALARAFALQPDLLLMDEPFVSLDEQTADRLRDLLANLVQRHPATILFVTHDSREAVRLADRVVVLGGPPVRIEHDVRIELSPEARRNAGEVERVRGSLTSAGPALAVARA</sequence>
<evidence type="ECO:0000256" key="1">
    <source>
        <dbReference type="ARBA" id="ARBA00005417"/>
    </source>
</evidence>
<comment type="similarity">
    <text evidence="1">Belongs to the ABC transporter superfamily.</text>
</comment>
<evidence type="ECO:0000313" key="6">
    <source>
        <dbReference type="EMBL" id="MDR4306504.1"/>
    </source>
</evidence>
<keyword evidence="7" id="KW-1185">Reference proteome</keyword>
<name>A0ABU1DEH9_9HYPH</name>
<dbReference type="SMART" id="SM00382">
    <property type="entry name" value="AAA"/>
    <property type="match status" value="1"/>
</dbReference>
<comment type="caution">
    <text evidence="6">The sequence shown here is derived from an EMBL/GenBank/DDBJ whole genome shotgun (WGS) entry which is preliminary data.</text>
</comment>
<evidence type="ECO:0000256" key="3">
    <source>
        <dbReference type="ARBA" id="ARBA00022741"/>
    </source>
</evidence>
<proteinExistence type="inferred from homology"/>